<dbReference type="SUPFAM" id="SSF88946">
    <property type="entry name" value="Sigma2 domain of RNA polymerase sigma factors"/>
    <property type="match status" value="1"/>
</dbReference>
<evidence type="ECO:0000313" key="9">
    <source>
        <dbReference type="EMBL" id="PRW65088.1"/>
    </source>
</evidence>
<dbReference type="GO" id="GO:0006352">
    <property type="term" value="P:DNA-templated transcription initiation"/>
    <property type="evidence" value="ECO:0007669"/>
    <property type="project" value="InterPro"/>
</dbReference>
<keyword evidence="3" id="KW-0731">Sigma factor</keyword>
<proteinExistence type="inferred from homology"/>
<evidence type="ECO:0000256" key="4">
    <source>
        <dbReference type="ARBA" id="ARBA00023125"/>
    </source>
</evidence>
<evidence type="ECO:0000256" key="2">
    <source>
        <dbReference type="ARBA" id="ARBA00023015"/>
    </source>
</evidence>
<dbReference type="NCBIfam" id="TIGR02937">
    <property type="entry name" value="sigma70-ECF"/>
    <property type="match status" value="1"/>
</dbReference>
<dbReference type="Gene3D" id="1.10.1740.10">
    <property type="match status" value="1"/>
</dbReference>
<feature type="region of interest" description="Disordered" evidence="6">
    <location>
        <begin position="113"/>
        <end position="133"/>
    </location>
</feature>
<dbReference type="PANTHER" id="PTHR43133">
    <property type="entry name" value="RNA POLYMERASE ECF-TYPE SIGMA FACTO"/>
    <property type="match status" value="1"/>
</dbReference>
<evidence type="ECO:0000256" key="6">
    <source>
        <dbReference type="SAM" id="MobiDB-lite"/>
    </source>
</evidence>
<dbReference type="Pfam" id="PF08281">
    <property type="entry name" value="Sigma70_r4_2"/>
    <property type="match status" value="1"/>
</dbReference>
<evidence type="ECO:0000256" key="1">
    <source>
        <dbReference type="ARBA" id="ARBA00010641"/>
    </source>
</evidence>
<dbReference type="InterPro" id="IPR007627">
    <property type="entry name" value="RNA_pol_sigma70_r2"/>
</dbReference>
<dbReference type="GO" id="GO:0003677">
    <property type="term" value="F:DNA binding"/>
    <property type="evidence" value="ECO:0007669"/>
    <property type="project" value="UniProtKB-KW"/>
</dbReference>
<reference evidence="9 10" key="1">
    <citation type="submission" date="2018-03" db="EMBL/GenBank/DDBJ databases">
        <title>Actinopolyspora mortivallis from Sahara, screening for active biomolecules.</title>
        <authorList>
            <person name="Selama O."/>
            <person name="Wellington E.M.H."/>
            <person name="Hacene H."/>
        </authorList>
    </citation>
    <scope>NUCLEOTIDE SEQUENCE [LARGE SCALE GENOMIC DNA]</scope>
    <source>
        <strain evidence="9 10">M5A</strain>
    </source>
</reference>
<dbReference type="Proteomes" id="UP000239352">
    <property type="component" value="Unassembled WGS sequence"/>
</dbReference>
<comment type="caution">
    <text evidence="9">The sequence shown here is derived from an EMBL/GenBank/DDBJ whole genome shotgun (WGS) entry which is preliminary data.</text>
</comment>
<dbReference type="EMBL" id="PVSR01000001">
    <property type="protein sequence ID" value="PRW65088.1"/>
    <property type="molecule type" value="Genomic_DNA"/>
</dbReference>
<dbReference type="PANTHER" id="PTHR43133:SF8">
    <property type="entry name" value="RNA POLYMERASE SIGMA FACTOR HI_1459-RELATED"/>
    <property type="match status" value="1"/>
</dbReference>
<dbReference type="InParanoid" id="A0A2T0H134"/>
<evidence type="ECO:0000256" key="5">
    <source>
        <dbReference type="ARBA" id="ARBA00023163"/>
    </source>
</evidence>
<dbReference type="InterPro" id="IPR039425">
    <property type="entry name" value="RNA_pol_sigma-70-like"/>
</dbReference>
<dbReference type="InterPro" id="IPR014284">
    <property type="entry name" value="RNA_pol_sigma-70_dom"/>
</dbReference>
<dbReference type="InterPro" id="IPR013324">
    <property type="entry name" value="RNA_pol_sigma_r3/r4-like"/>
</dbReference>
<dbReference type="GO" id="GO:0016987">
    <property type="term" value="F:sigma factor activity"/>
    <property type="evidence" value="ECO:0007669"/>
    <property type="project" value="UniProtKB-KW"/>
</dbReference>
<protein>
    <submittedName>
        <fullName evidence="9">RNA polymerase subunit sigma-70</fullName>
    </submittedName>
</protein>
<dbReference type="STRING" id="1050202.GCA_000384035_00993"/>
<evidence type="ECO:0000259" key="7">
    <source>
        <dbReference type="Pfam" id="PF04542"/>
    </source>
</evidence>
<keyword evidence="5" id="KW-0804">Transcription</keyword>
<dbReference type="CDD" id="cd06171">
    <property type="entry name" value="Sigma70_r4"/>
    <property type="match status" value="1"/>
</dbReference>
<dbReference type="SUPFAM" id="SSF88659">
    <property type="entry name" value="Sigma3 and sigma4 domains of RNA polymerase sigma factors"/>
    <property type="match status" value="1"/>
</dbReference>
<name>A0A2T0H134_ACTMO</name>
<dbReference type="Gene3D" id="1.10.10.10">
    <property type="entry name" value="Winged helix-like DNA-binding domain superfamily/Winged helix DNA-binding domain"/>
    <property type="match status" value="1"/>
</dbReference>
<comment type="similarity">
    <text evidence="1">Belongs to the sigma-70 factor family. ECF subfamily.</text>
</comment>
<evidence type="ECO:0000256" key="3">
    <source>
        <dbReference type="ARBA" id="ARBA00023082"/>
    </source>
</evidence>
<dbReference type="InterPro" id="IPR036388">
    <property type="entry name" value="WH-like_DNA-bd_sf"/>
</dbReference>
<sequence length="197" mass="21838">MTEGVDADERATERVPDDSALLMAAKEGDTSAFDSLVRTHTNRLYRVALRIVDDPVEAEDAVQEAWVSAWRALATFRGDAAASTWLYRVVTNAALSQVRKRKPTVPLDLAEESPLAAVSPEGTGDPEGTALREEETRRVHTAIARLEPSQRLPLVLRELEGMSYEEVAEVLEVNITALRSRLHRARLALLTELREVP</sequence>
<feature type="domain" description="RNA polymerase sigma factor 70 region 4 type 2" evidence="8">
    <location>
        <begin position="137"/>
        <end position="189"/>
    </location>
</feature>
<keyword evidence="4" id="KW-0238">DNA-binding</keyword>
<dbReference type="AlphaFoldDB" id="A0A2T0H134"/>
<evidence type="ECO:0000313" key="10">
    <source>
        <dbReference type="Proteomes" id="UP000239352"/>
    </source>
</evidence>
<dbReference type="InterPro" id="IPR013325">
    <property type="entry name" value="RNA_pol_sigma_r2"/>
</dbReference>
<gene>
    <name evidence="9" type="ORF">CEP50_00690</name>
</gene>
<keyword evidence="10" id="KW-1185">Reference proteome</keyword>
<dbReference type="Pfam" id="PF04542">
    <property type="entry name" value="Sigma70_r2"/>
    <property type="match status" value="1"/>
</dbReference>
<accession>A0A2T0H134</accession>
<evidence type="ECO:0000259" key="8">
    <source>
        <dbReference type="Pfam" id="PF08281"/>
    </source>
</evidence>
<dbReference type="InterPro" id="IPR013249">
    <property type="entry name" value="RNA_pol_sigma70_r4_t2"/>
</dbReference>
<dbReference type="RefSeq" id="WP_106111962.1">
    <property type="nucleotide sequence ID" value="NZ_PVSR01000001.1"/>
</dbReference>
<feature type="domain" description="RNA polymerase sigma-70 region 2" evidence="7">
    <location>
        <begin position="36"/>
        <end position="102"/>
    </location>
</feature>
<keyword evidence="2" id="KW-0805">Transcription regulation</keyword>
<organism evidence="9 10">
    <name type="scientific">Actinopolyspora mortivallis</name>
    <dbReference type="NCBI Taxonomy" id="33906"/>
    <lineage>
        <taxon>Bacteria</taxon>
        <taxon>Bacillati</taxon>
        <taxon>Actinomycetota</taxon>
        <taxon>Actinomycetes</taxon>
        <taxon>Actinopolysporales</taxon>
        <taxon>Actinopolysporaceae</taxon>
        <taxon>Actinopolyspora</taxon>
    </lineage>
</organism>